<accession>A0A931CTG2</accession>
<comment type="caution">
    <text evidence="8">The sequence shown here is derived from an EMBL/GenBank/DDBJ whole genome shotgun (WGS) entry which is preliminary data.</text>
</comment>
<keyword evidence="6" id="KW-1278">Translocase</keyword>
<keyword evidence="3 6" id="KW-0285">Flavoprotein</keyword>
<dbReference type="EMBL" id="JACCQK010000216">
    <property type="protein sequence ID" value="MBG0779137.1"/>
    <property type="molecule type" value="Genomic_DNA"/>
</dbReference>
<evidence type="ECO:0000259" key="7">
    <source>
        <dbReference type="SMART" id="SM00900"/>
    </source>
</evidence>
<comment type="similarity">
    <text evidence="6">Belongs to the RnfG family.</text>
</comment>
<keyword evidence="4 6" id="KW-0288">FMN</keyword>
<evidence type="ECO:0000256" key="2">
    <source>
        <dbReference type="ARBA" id="ARBA00022553"/>
    </source>
</evidence>
<keyword evidence="6" id="KW-0812">Transmembrane</keyword>
<protein>
    <recommendedName>
        <fullName evidence="6">Ion-translocating oxidoreductase complex subunit G</fullName>
        <ecNumber evidence="6">7.-.-.-</ecNumber>
    </recommendedName>
    <alternativeName>
        <fullName evidence="6">Rnf electron transport complex subunit G</fullName>
    </alternativeName>
</protein>
<comment type="function">
    <text evidence="6">Part of a membrane-bound complex that couples electron transfer with translocation of ions across the membrane.</text>
</comment>
<dbReference type="PANTHER" id="PTHR36118:SF1">
    <property type="entry name" value="ION-TRANSLOCATING OXIDOREDUCTASE COMPLEX SUBUNIT G"/>
    <property type="match status" value="1"/>
</dbReference>
<dbReference type="GO" id="GO:0005886">
    <property type="term" value="C:plasma membrane"/>
    <property type="evidence" value="ECO:0007669"/>
    <property type="project" value="UniProtKB-SubCell"/>
</dbReference>
<dbReference type="InterPro" id="IPR010209">
    <property type="entry name" value="Ion_transpt_RnfG/RsxG"/>
</dbReference>
<dbReference type="GO" id="GO:0010181">
    <property type="term" value="F:FMN binding"/>
    <property type="evidence" value="ECO:0007669"/>
    <property type="project" value="InterPro"/>
</dbReference>
<organism evidence="8 9">
    <name type="scientific">Desulfotignum balticum</name>
    <dbReference type="NCBI Taxonomy" id="115781"/>
    <lineage>
        <taxon>Bacteria</taxon>
        <taxon>Pseudomonadati</taxon>
        <taxon>Thermodesulfobacteriota</taxon>
        <taxon>Desulfobacteria</taxon>
        <taxon>Desulfobacterales</taxon>
        <taxon>Desulfobacteraceae</taxon>
        <taxon>Desulfotignum</taxon>
    </lineage>
</organism>
<dbReference type="Pfam" id="PF04205">
    <property type="entry name" value="FMN_bind"/>
    <property type="match status" value="1"/>
</dbReference>
<comment type="subcellular location">
    <subcellularLocation>
        <location evidence="6">Cell membrane</location>
        <topology evidence="6">Single-pass membrane protein</topology>
    </subcellularLocation>
</comment>
<name>A0A931CTG2_9BACT</name>
<dbReference type="GO" id="GO:0022900">
    <property type="term" value="P:electron transport chain"/>
    <property type="evidence" value="ECO:0007669"/>
    <property type="project" value="UniProtKB-UniRule"/>
</dbReference>
<dbReference type="NCBIfam" id="NF045876">
    <property type="entry name" value="RnfG_DVU2794"/>
    <property type="match status" value="1"/>
</dbReference>
<evidence type="ECO:0000256" key="4">
    <source>
        <dbReference type="ARBA" id="ARBA00022643"/>
    </source>
</evidence>
<dbReference type="NCBIfam" id="TIGR01947">
    <property type="entry name" value="rnfG"/>
    <property type="match status" value="1"/>
</dbReference>
<evidence type="ECO:0000256" key="1">
    <source>
        <dbReference type="ARBA" id="ARBA00022448"/>
    </source>
</evidence>
<dbReference type="SMART" id="SM00900">
    <property type="entry name" value="FMN_bind"/>
    <property type="match status" value="1"/>
</dbReference>
<keyword evidence="5 6" id="KW-0249">Electron transport</keyword>
<evidence type="ECO:0000313" key="9">
    <source>
        <dbReference type="Proteomes" id="UP000706172"/>
    </source>
</evidence>
<comment type="cofactor">
    <cofactor evidence="6">
        <name>FMN</name>
        <dbReference type="ChEBI" id="CHEBI:58210"/>
    </cofactor>
</comment>
<comment type="subunit">
    <text evidence="6">The complex is composed of six subunits: RnfA, RnfB, RnfC, RnfD, RnfE and RnfG.</text>
</comment>
<reference evidence="8" key="1">
    <citation type="submission" date="2020-07" db="EMBL/GenBank/DDBJ databases">
        <title>Severe corrosion of carbon steel in oil field produced water can be linked to methanogenic archaea containing a special type of NiFe hydrogenase.</title>
        <authorList>
            <person name="Lahme S."/>
            <person name="Mand J."/>
            <person name="Longwell J."/>
            <person name="Smith R."/>
            <person name="Enning D."/>
        </authorList>
    </citation>
    <scope>NUCLEOTIDE SEQUENCE</scope>
    <source>
        <strain evidence="8">MIC098Bin6</strain>
    </source>
</reference>
<dbReference type="GO" id="GO:0009055">
    <property type="term" value="F:electron transfer activity"/>
    <property type="evidence" value="ECO:0007669"/>
    <property type="project" value="InterPro"/>
</dbReference>
<keyword evidence="6" id="KW-1133">Transmembrane helix</keyword>
<evidence type="ECO:0000256" key="3">
    <source>
        <dbReference type="ARBA" id="ARBA00022630"/>
    </source>
</evidence>
<keyword evidence="1 6" id="KW-0813">Transport</keyword>
<proteinExistence type="inferred from homology"/>
<dbReference type="InterPro" id="IPR007329">
    <property type="entry name" value="FMN-bd"/>
</dbReference>
<dbReference type="AlphaFoldDB" id="A0A931CTG2"/>
<dbReference type="EC" id="7.-.-.-" evidence="6"/>
<dbReference type="PANTHER" id="PTHR36118">
    <property type="entry name" value="ION-TRANSLOCATING OXIDOREDUCTASE COMPLEX SUBUNIT G"/>
    <property type="match status" value="1"/>
</dbReference>
<keyword evidence="2 6" id="KW-0597">Phosphoprotein</keyword>
<dbReference type="HAMAP" id="MF_00479">
    <property type="entry name" value="RsxG_RnfG"/>
    <property type="match status" value="1"/>
</dbReference>
<feature type="modified residue" description="FMN phosphoryl threonine" evidence="6">
    <location>
        <position position="165"/>
    </location>
</feature>
<keyword evidence="6" id="KW-0472">Membrane</keyword>
<evidence type="ECO:0000313" key="8">
    <source>
        <dbReference type="EMBL" id="MBG0779137.1"/>
    </source>
</evidence>
<keyword evidence="6" id="KW-1003">Cell membrane</keyword>
<gene>
    <name evidence="6" type="primary">rnfG</name>
    <name evidence="8" type="ORF">H0S81_04345</name>
</gene>
<evidence type="ECO:0000256" key="6">
    <source>
        <dbReference type="HAMAP-Rule" id="MF_00479"/>
    </source>
</evidence>
<feature type="domain" description="FMN-binding" evidence="7">
    <location>
        <begin position="94"/>
        <end position="182"/>
    </location>
</feature>
<sequence length="194" mass="20534">MREMISMIVVLTALTAISGGLLAAVKTGTEVKIEEQVLKFQKAPAIEEIFPDAANDPIMERFNLQAGDSLVQIFPAKMADGSQAVAFETKGKGGYGGDVGLMVGIKLDNDQIVAARVTTHAETPGLGARAKDDPTFVSQFTDKPLDANLALKSDNGSIDAMSGATITSRAVTLAAIQAQNLYKNLKPEILKQMP</sequence>
<evidence type="ECO:0000256" key="5">
    <source>
        <dbReference type="ARBA" id="ARBA00022982"/>
    </source>
</evidence>
<dbReference type="PIRSF" id="PIRSF006091">
    <property type="entry name" value="E_trnsport_RnfG"/>
    <property type="match status" value="1"/>
</dbReference>
<dbReference type="Proteomes" id="UP000706172">
    <property type="component" value="Unassembled WGS sequence"/>
</dbReference>